<dbReference type="EMBL" id="KZ995280">
    <property type="protein sequence ID" value="RKO90994.1"/>
    <property type="molecule type" value="Genomic_DNA"/>
</dbReference>
<evidence type="ECO:0000313" key="2">
    <source>
        <dbReference type="Proteomes" id="UP000269721"/>
    </source>
</evidence>
<keyword evidence="2" id="KW-1185">Reference proteome</keyword>
<proteinExistence type="predicted"/>
<dbReference type="AlphaFoldDB" id="A0A4P9WEH4"/>
<dbReference type="Proteomes" id="UP000269721">
    <property type="component" value="Unassembled WGS sequence"/>
</dbReference>
<organism evidence="1 2">
    <name type="scientific">Blyttiomyces helicus</name>
    <dbReference type="NCBI Taxonomy" id="388810"/>
    <lineage>
        <taxon>Eukaryota</taxon>
        <taxon>Fungi</taxon>
        <taxon>Fungi incertae sedis</taxon>
        <taxon>Chytridiomycota</taxon>
        <taxon>Chytridiomycota incertae sedis</taxon>
        <taxon>Chytridiomycetes</taxon>
        <taxon>Chytridiomycetes incertae sedis</taxon>
        <taxon>Blyttiomyces</taxon>
    </lineage>
</organism>
<accession>A0A4P9WEH4</accession>
<protein>
    <submittedName>
        <fullName evidence="1">Uncharacterized protein</fullName>
    </submittedName>
</protein>
<evidence type="ECO:0000313" key="1">
    <source>
        <dbReference type="EMBL" id="RKO90994.1"/>
    </source>
</evidence>
<gene>
    <name evidence="1" type="ORF">BDK51DRAFT_51318</name>
</gene>
<reference evidence="2" key="1">
    <citation type="journal article" date="2018" name="Nat. Microbiol.">
        <title>Leveraging single-cell genomics to expand the fungal tree of life.</title>
        <authorList>
            <person name="Ahrendt S.R."/>
            <person name="Quandt C.A."/>
            <person name="Ciobanu D."/>
            <person name="Clum A."/>
            <person name="Salamov A."/>
            <person name="Andreopoulos B."/>
            <person name="Cheng J.F."/>
            <person name="Woyke T."/>
            <person name="Pelin A."/>
            <person name="Henrissat B."/>
            <person name="Reynolds N.K."/>
            <person name="Benny G.L."/>
            <person name="Smith M.E."/>
            <person name="James T.Y."/>
            <person name="Grigoriev I.V."/>
        </authorList>
    </citation>
    <scope>NUCLEOTIDE SEQUENCE [LARGE SCALE GENOMIC DNA]</scope>
</reference>
<sequence>MLLCNMIDLGREVGLFPSSGVLLVVAASHEYAARGEAGGFGHNCGTGLRAVPHMQWIRPHTTGRRALPAREPLARERSLGHVRLKRGGTKMDTRAQRYKDVALFPHENRSEGCNPETMDRSSAFDNVDVCADCIISREPSSYRGGRRWILSVTAS</sequence>
<name>A0A4P9WEH4_9FUNG</name>